<protein>
    <recommendedName>
        <fullName evidence="1">DUF1638 domain-containing protein</fullName>
    </recommendedName>
</protein>
<dbReference type="AlphaFoldDB" id="A0A0S6W5I1"/>
<dbReference type="Proteomes" id="UP000030661">
    <property type="component" value="Unassembled WGS sequence"/>
</dbReference>
<evidence type="ECO:0000313" key="3">
    <source>
        <dbReference type="Proteomes" id="UP000030661"/>
    </source>
</evidence>
<accession>A0A0S6W5I1</accession>
<name>A0A0S6W5I1_VECG1</name>
<organism evidence="2">
    <name type="scientific">Vecturithrix granuli</name>
    <dbReference type="NCBI Taxonomy" id="1499967"/>
    <lineage>
        <taxon>Bacteria</taxon>
        <taxon>Candidatus Moduliflexota</taxon>
        <taxon>Candidatus Vecturitrichia</taxon>
        <taxon>Candidatus Vecturitrichales</taxon>
        <taxon>Candidatus Vecturitrichaceae</taxon>
        <taxon>Candidatus Vecturithrix</taxon>
    </lineage>
</organism>
<sequence>MTTSHTKIIACATVIEEMLPILPEGVSYEVLDFGLHLTPEKLRVTLQDRIDAADADTVILGYGLCSMAVVGLMATDCTIVVPRVDDCIAIFLGSHDAYIEQARREPGTYYLTKGWIEVSDTPFAEYERLVERYGQIRALRMIKLMLKNYTRLAFIDTGHYEQERYRQYTRLMAKQFDLRYEELPGSRALVEKMIFGPWNGDFVIARPGETITYADFKTPSRNLSRTGFAP</sequence>
<evidence type="ECO:0000313" key="2">
    <source>
        <dbReference type="EMBL" id="GAK54880.1"/>
    </source>
</evidence>
<gene>
    <name evidence="2" type="ORF">U27_01711</name>
</gene>
<dbReference type="EMBL" id="DF820463">
    <property type="protein sequence ID" value="GAK54880.1"/>
    <property type="molecule type" value="Genomic_DNA"/>
</dbReference>
<evidence type="ECO:0000259" key="1">
    <source>
        <dbReference type="Pfam" id="PF07796"/>
    </source>
</evidence>
<dbReference type="STRING" id="1499967.U27_01711"/>
<feature type="domain" description="DUF1638" evidence="1">
    <location>
        <begin position="31"/>
        <end position="193"/>
    </location>
</feature>
<dbReference type="eggNOG" id="COG0145">
    <property type="taxonomic scope" value="Bacteria"/>
</dbReference>
<proteinExistence type="predicted"/>
<dbReference type="HOGENOM" id="CLU_098957_0_0_0"/>
<reference evidence="2" key="1">
    <citation type="journal article" date="2015" name="PeerJ">
        <title>First genomic representation of candidate bacterial phylum KSB3 points to enhanced environmental sensing as a trigger of wastewater bulking.</title>
        <authorList>
            <person name="Sekiguchi Y."/>
            <person name="Ohashi A."/>
            <person name="Parks D.H."/>
            <person name="Yamauchi T."/>
            <person name="Tyson G.W."/>
            <person name="Hugenholtz P."/>
        </authorList>
    </citation>
    <scope>NUCLEOTIDE SEQUENCE [LARGE SCALE GENOMIC DNA]</scope>
</reference>
<dbReference type="InterPro" id="IPR012437">
    <property type="entry name" value="DUF1638"/>
</dbReference>
<dbReference type="Pfam" id="PF07796">
    <property type="entry name" value="DUF1638"/>
    <property type="match status" value="1"/>
</dbReference>
<keyword evidence="3" id="KW-1185">Reference proteome</keyword>